<accession>A0A8C3UQT4</accession>
<keyword evidence="2" id="KW-1185">Reference proteome</keyword>
<evidence type="ECO:0000313" key="1">
    <source>
        <dbReference type="Ensembl" id="ENSCUSP00005017517.1"/>
    </source>
</evidence>
<dbReference type="AlphaFoldDB" id="A0A8C3UQT4"/>
<dbReference type="Proteomes" id="UP000694563">
    <property type="component" value="Chromosome 21"/>
</dbReference>
<evidence type="ECO:0000313" key="2">
    <source>
        <dbReference type="Proteomes" id="UP000694563"/>
    </source>
</evidence>
<reference evidence="1" key="1">
    <citation type="submission" date="2020-10" db="EMBL/GenBank/DDBJ databases">
        <title>Catharus ustulatus (Swainson's thrush) genome, bCatUst1, primary haplotype v2.</title>
        <authorList>
            <person name="Delmore K."/>
            <person name="Vafadar M."/>
            <person name="Formenti G."/>
            <person name="Chow W."/>
            <person name="Pelan S."/>
            <person name="Howe K."/>
            <person name="Rhie A."/>
            <person name="Mountcastle J."/>
            <person name="Haase B."/>
            <person name="Fedrigo O."/>
            <person name="Jarvis E.D."/>
        </authorList>
    </citation>
    <scope>NUCLEOTIDE SEQUENCE [LARGE SCALE GENOMIC DNA]</scope>
</reference>
<name>A0A8C3UQT4_CATUS</name>
<reference evidence="1" key="2">
    <citation type="submission" date="2025-08" db="UniProtKB">
        <authorList>
            <consortium name="Ensembl"/>
        </authorList>
    </citation>
    <scope>IDENTIFICATION</scope>
</reference>
<proteinExistence type="predicted"/>
<protein>
    <submittedName>
        <fullName evidence="1">Uncharacterized protein</fullName>
    </submittedName>
</protein>
<reference evidence="1" key="3">
    <citation type="submission" date="2025-09" db="UniProtKB">
        <authorList>
            <consortium name="Ensembl"/>
        </authorList>
    </citation>
    <scope>IDENTIFICATION</scope>
</reference>
<organism evidence="1 2">
    <name type="scientific">Catharus ustulatus</name>
    <name type="common">Russet-backed thrush</name>
    <name type="synonym">Hylocichla ustulatus</name>
    <dbReference type="NCBI Taxonomy" id="91951"/>
    <lineage>
        <taxon>Eukaryota</taxon>
        <taxon>Metazoa</taxon>
        <taxon>Chordata</taxon>
        <taxon>Craniata</taxon>
        <taxon>Vertebrata</taxon>
        <taxon>Euteleostomi</taxon>
        <taxon>Archelosauria</taxon>
        <taxon>Archosauria</taxon>
        <taxon>Dinosauria</taxon>
        <taxon>Saurischia</taxon>
        <taxon>Theropoda</taxon>
        <taxon>Coelurosauria</taxon>
        <taxon>Aves</taxon>
        <taxon>Neognathae</taxon>
        <taxon>Neoaves</taxon>
        <taxon>Telluraves</taxon>
        <taxon>Australaves</taxon>
        <taxon>Passeriformes</taxon>
        <taxon>Turdidae</taxon>
        <taxon>Catharus</taxon>
    </lineage>
</organism>
<sequence length="89" mass="9478">EEREARPQLIKLSRSILTHGMGCNCSLQNFSASLCLSTEDSTATVRTSSLLLPGVPTVPLCSGDKVSGEDSGDALKEKIAPWDIAREMG</sequence>
<dbReference type="Ensembl" id="ENSCUST00005018182.1">
    <property type="protein sequence ID" value="ENSCUSP00005017517.1"/>
    <property type="gene ID" value="ENSCUSG00005011239.1"/>
</dbReference>